<dbReference type="CDD" id="cd06173">
    <property type="entry name" value="MFS_MefA_like"/>
    <property type="match status" value="1"/>
</dbReference>
<dbReference type="GO" id="GO:0005886">
    <property type="term" value="C:plasma membrane"/>
    <property type="evidence" value="ECO:0007669"/>
    <property type="project" value="UniProtKB-SubCell"/>
</dbReference>
<feature type="domain" description="Major facilitator superfamily (MFS) profile" evidence="8">
    <location>
        <begin position="221"/>
        <end position="424"/>
    </location>
</feature>
<dbReference type="STRING" id="519424.AZF04_10805"/>
<dbReference type="InterPro" id="IPR036259">
    <property type="entry name" value="MFS_trans_sf"/>
</dbReference>
<keyword evidence="2" id="KW-0813">Transport</keyword>
<evidence type="ECO:0000256" key="2">
    <source>
        <dbReference type="ARBA" id="ARBA00022448"/>
    </source>
</evidence>
<proteinExistence type="predicted"/>
<keyword evidence="5 7" id="KW-1133">Transmembrane helix</keyword>
<dbReference type="PANTHER" id="PTHR43266:SF10">
    <property type="entry name" value="BACILYSIN EXPORTER BACE-RELATED"/>
    <property type="match status" value="1"/>
</dbReference>
<dbReference type="PROSITE" id="PS50850">
    <property type="entry name" value="MFS"/>
    <property type="match status" value="1"/>
</dbReference>
<keyword evidence="10" id="KW-1185">Reference proteome</keyword>
<feature type="transmembrane region" description="Helical" evidence="7">
    <location>
        <begin position="55"/>
        <end position="74"/>
    </location>
</feature>
<comment type="caution">
    <text evidence="9">The sequence shown here is derived from an EMBL/GenBank/DDBJ whole genome shotgun (WGS) entry which is preliminary data.</text>
</comment>
<dbReference type="RefSeq" id="WP_061950414.1">
    <property type="nucleotide sequence ID" value="NZ_LTAO01000036.1"/>
</dbReference>
<evidence type="ECO:0000256" key="3">
    <source>
        <dbReference type="ARBA" id="ARBA00022475"/>
    </source>
</evidence>
<feature type="transmembrane region" description="Helical" evidence="7">
    <location>
        <begin position="379"/>
        <end position="399"/>
    </location>
</feature>
<evidence type="ECO:0000256" key="6">
    <source>
        <dbReference type="ARBA" id="ARBA00023136"/>
    </source>
</evidence>
<evidence type="ECO:0000256" key="1">
    <source>
        <dbReference type="ARBA" id="ARBA00004651"/>
    </source>
</evidence>
<evidence type="ECO:0000256" key="7">
    <source>
        <dbReference type="SAM" id="Phobius"/>
    </source>
</evidence>
<feature type="transmembrane region" description="Helical" evidence="7">
    <location>
        <begin position="81"/>
        <end position="101"/>
    </location>
</feature>
<evidence type="ECO:0000259" key="8">
    <source>
        <dbReference type="PROSITE" id="PS50850"/>
    </source>
</evidence>
<feature type="transmembrane region" description="Helical" evidence="7">
    <location>
        <begin position="153"/>
        <end position="171"/>
    </location>
</feature>
<evidence type="ECO:0000256" key="4">
    <source>
        <dbReference type="ARBA" id="ARBA00022692"/>
    </source>
</evidence>
<feature type="transmembrane region" description="Helical" evidence="7">
    <location>
        <begin position="21"/>
        <end position="43"/>
    </location>
</feature>
<keyword evidence="4 7" id="KW-0812">Transmembrane</keyword>
<sequence>MSRLQDKPKSLWKNKSFMLVWFSQTFYEFSGALGTFCLSIIIYEQTGSPLALGSMWLMYFIPSLVLQLFIGPFIDRWSRKFILIFSQWLKGFLYCLLLGLIMLEGSWIWSIFFIQVMVGLIAPLYAPASQALLPTIVKEGQLKEANSKLDGSIRLMVFIAPIGGGAIIQYIDTSILILLIALLSIFSGYLLIFIKEATFIYLQKKRWIDDFREGMSLFFKQKAMVWLAIFLSFVQFGVGVTMVISLPYITTILGANYHQYGYFVASFPLGYVLGSFICHYMRIKSYRKAMLGSLFIGGLTFAILTINHSVYVAFLTEAIAGVAMAIFNIHNLSLFQRIVPNSVLGKMASVRLFFIRFSIPLGVVVATLSAEVIGVRYLYLFIGVMICTVSLIGLILPYFRFLDDIKEKNETTIPHLETKKSLNT</sequence>
<keyword evidence="6 7" id="KW-0472">Membrane</keyword>
<comment type="subcellular location">
    <subcellularLocation>
        <location evidence="1">Cell membrane</location>
        <topology evidence="1">Multi-pass membrane protein</topology>
    </subcellularLocation>
</comment>
<dbReference type="EMBL" id="LTAO01000036">
    <property type="protein sequence ID" value="KYG27672.1"/>
    <property type="molecule type" value="Genomic_DNA"/>
</dbReference>
<dbReference type="AlphaFoldDB" id="A0A161PG48"/>
<feature type="transmembrane region" description="Helical" evidence="7">
    <location>
        <begin position="177"/>
        <end position="202"/>
    </location>
</feature>
<protein>
    <submittedName>
        <fullName evidence="9">Permease</fullName>
    </submittedName>
</protein>
<dbReference type="InterPro" id="IPR011701">
    <property type="entry name" value="MFS"/>
</dbReference>
<dbReference type="PANTHER" id="PTHR43266">
    <property type="entry name" value="MACROLIDE-EFFLUX PROTEIN"/>
    <property type="match status" value="1"/>
</dbReference>
<feature type="transmembrane region" description="Helical" evidence="7">
    <location>
        <begin position="107"/>
        <end position="133"/>
    </location>
</feature>
<keyword evidence="3" id="KW-1003">Cell membrane</keyword>
<dbReference type="SUPFAM" id="SSF103473">
    <property type="entry name" value="MFS general substrate transporter"/>
    <property type="match status" value="1"/>
</dbReference>
<feature type="transmembrane region" description="Helical" evidence="7">
    <location>
        <begin position="223"/>
        <end position="248"/>
    </location>
</feature>
<evidence type="ECO:0000313" key="10">
    <source>
        <dbReference type="Proteomes" id="UP000075806"/>
    </source>
</evidence>
<dbReference type="Gene3D" id="1.20.1250.20">
    <property type="entry name" value="MFS general substrate transporter like domains"/>
    <property type="match status" value="2"/>
</dbReference>
<organism evidence="9 10">
    <name type="scientific">Alkalihalobacillus trypoxylicola</name>
    <dbReference type="NCBI Taxonomy" id="519424"/>
    <lineage>
        <taxon>Bacteria</taxon>
        <taxon>Bacillati</taxon>
        <taxon>Bacillota</taxon>
        <taxon>Bacilli</taxon>
        <taxon>Bacillales</taxon>
        <taxon>Bacillaceae</taxon>
        <taxon>Alkalihalobacillus</taxon>
    </lineage>
</organism>
<accession>A0A161PG48</accession>
<feature type="transmembrane region" description="Helical" evidence="7">
    <location>
        <begin position="312"/>
        <end position="332"/>
    </location>
</feature>
<feature type="transmembrane region" description="Helical" evidence="7">
    <location>
        <begin position="289"/>
        <end position="306"/>
    </location>
</feature>
<gene>
    <name evidence="9" type="ORF">AZF04_10805</name>
</gene>
<evidence type="ECO:0000313" key="9">
    <source>
        <dbReference type="EMBL" id="KYG27672.1"/>
    </source>
</evidence>
<dbReference type="Proteomes" id="UP000075806">
    <property type="component" value="Unassembled WGS sequence"/>
</dbReference>
<reference evidence="9" key="1">
    <citation type="submission" date="2016-02" db="EMBL/GenBank/DDBJ databases">
        <title>Genome sequence of Bacillus trypoxylicola KCTC 13244(T).</title>
        <authorList>
            <person name="Jeong H."/>
            <person name="Park S.-H."/>
            <person name="Choi S.-K."/>
        </authorList>
    </citation>
    <scope>NUCLEOTIDE SEQUENCE [LARGE SCALE GENOMIC DNA]</scope>
    <source>
        <strain evidence="9">KCTC 13244</strain>
    </source>
</reference>
<dbReference type="InterPro" id="IPR020846">
    <property type="entry name" value="MFS_dom"/>
</dbReference>
<dbReference type="OrthoDB" id="7055052at2"/>
<dbReference type="GO" id="GO:0022857">
    <property type="term" value="F:transmembrane transporter activity"/>
    <property type="evidence" value="ECO:0007669"/>
    <property type="project" value="InterPro"/>
</dbReference>
<feature type="transmembrane region" description="Helical" evidence="7">
    <location>
        <begin position="353"/>
        <end position="373"/>
    </location>
</feature>
<evidence type="ECO:0000256" key="5">
    <source>
        <dbReference type="ARBA" id="ARBA00022989"/>
    </source>
</evidence>
<name>A0A161PG48_9BACI</name>
<dbReference type="Pfam" id="PF07690">
    <property type="entry name" value="MFS_1"/>
    <property type="match status" value="1"/>
</dbReference>
<feature type="transmembrane region" description="Helical" evidence="7">
    <location>
        <begin position="260"/>
        <end position="277"/>
    </location>
</feature>